<evidence type="ECO:0000313" key="9">
    <source>
        <dbReference type="EMBL" id="RGI80316.1"/>
    </source>
</evidence>
<dbReference type="Proteomes" id="UP000260844">
    <property type="component" value="Unassembled WGS sequence"/>
</dbReference>
<proteinExistence type="predicted"/>
<dbReference type="EMBL" id="WCTJ01000006">
    <property type="protein sequence ID" value="KAB4257180.1"/>
    <property type="molecule type" value="Genomic_DNA"/>
</dbReference>
<dbReference type="Proteomes" id="UP000263754">
    <property type="component" value="Unassembled WGS sequence"/>
</dbReference>
<dbReference type="Proteomes" id="UP000462376">
    <property type="component" value="Unassembled WGS sequence"/>
</dbReference>
<name>A0A350ZA82_BACUN</name>
<dbReference type="EMBL" id="QSJZ01000001">
    <property type="protein sequence ID" value="RHE25617.1"/>
    <property type="molecule type" value="Genomic_DNA"/>
</dbReference>
<dbReference type="Proteomes" id="UP000442334">
    <property type="component" value="Unassembled WGS sequence"/>
</dbReference>
<dbReference type="EMBL" id="QRZC01000036">
    <property type="protein sequence ID" value="RGV37458.1"/>
    <property type="molecule type" value="Genomic_DNA"/>
</dbReference>
<dbReference type="EMBL" id="QSIF01000005">
    <property type="protein sequence ID" value="RHC75322.1"/>
    <property type="molecule type" value="Genomic_DNA"/>
</dbReference>
<evidence type="ECO:0000313" key="13">
    <source>
        <dbReference type="EMBL" id="RHC75322.1"/>
    </source>
</evidence>
<accession>A0A350ZA82</accession>
<dbReference type="Proteomes" id="UP000286114">
    <property type="component" value="Unassembled WGS sequence"/>
</dbReference>
<evidence type="ECO:0000313" key="30">
    <source>
        <dbReference type="Proteomes" id="UP000487989"/>
    </source>
</evidence>
<evidence type="ECO:0000313" key="28">
    <source>
        <dbReference type="Proteomes" id="UP000462376"/>
    </source>
</evidence>
<evidence type="ECO:0000313" key="4">
    <source>
        <dbReference type="EMBL" id="KAB4125908.1"/>
    </source>
</evidence>
<dbReference type="Proteomes" id="UP000441711">
    <property type="component" value="Unassembled WGS sequence"/>
</dbReference>
<evidence type="ECO:0000313" key="18">
    <source>
        <dbReference type="Proteomes" id="UP000283601"/>
    </source>
</evidence>
<evidence type="ECO:0000313" key="7">
    <source>
        <dbReference type="EMBL" id="KAB4237936.1"/>
    </source>
</evidence>
<evidence type="ECO:0000313" key="3">
    <source>
        <dbReference type="EMBL" id="KAB4116591.1"/>
    </source>
</evidence>
<dbReference type="AlphaFoldDB" id="A0A350ZA82"/>
<dbReference type="Proteomes" id="UP000284514">
    <property type="component" value="Unassembled WGS sequence"/>
</dbReference>
<evidence type="ECO:0000313" key="25">
    <source>
        <dbReference type="Proteomes" id="UP000438773"/>
    </source>
</evidence>
<evidence type="ECO:0000313" key="29">
    <source>
        <dbReference type="Proteomes" id="UP000487221"/>
    </source>
</evidence>
<comment type="caution">
    <text evidence="13">The sequence shown here is derived from an EMBL/GenBank/DDBJ whole genome shotgun (WGS) entry which is preliminary data.</text>
</comment>
<dbReference type="EMBL" id="WCUV01000004">
    <property type="protein sequence ID" value="KAB4093733.1"/>
    <property type="molecule type" value="Genomic_DNA"/>
</dbReference>
<evidence type="ECO:0000313" key="27">
    <source>
        <dbReference type="Proteomes" id="UP000442334"/>
    </source>
</evidence>
<evidence type="ECO:0000313" key="20">
    <source>
        <dbReference type="Proteomes" id="UP000284640"/>
    </source>
</evidence>
<dbReference type="EMBL" id="WCUR01000026">
    <property type="protein sequence ID" value="KAB4116591.1"/>
    <property type="molecule type" value="Genomic_DNA"/>
</dbReference>
<evidence type="ECO:0000313" key="26">
    <source>
        <dbReference type="Proteomes" id="UP000441711"/>
    </source>
</evidence>
<evidence type="ECO:0000313" key="8">
    <source>
        <dbReference type="EMBL" id="KAB4257180.1"/>
    </source>
</evidence>
<dbReference type="EMBL" id="QSOF01000001">
    <property type="protein sequence ID" value="RGI80316.1"/>
    <property type="molecule type" value="Genomic_DNA"/>
</dbReference>
<dbReference type="EMBL" id="WCUP01000003">
    <property type="protein sequence ID" value="KAB4110705.1"/>
    <property type="molecule type" value="Genomic_DNA"/>
</dbReference>
<dbReference type="Proteomes" id="UP000438773">
    <property type="component" value="Unassembled WGS sequence"/>
</dbReference>
<evidence type="ECO:0000313" key="16">
    <source>
        <dbReference type="Proteomes" id="UP000260844"/>
    </source>
</evidence>
<evidence type="ECO:0000313" key="6">
    <source>
        <dbReference type="EMBL" id="KAB4186785.1"/>
    </source>
</evidence>
<evidence type="ECO:0000313" key="12">
    <source>
        <dbReference type="EMBL" id="RHB74762.1"/>
    </source>
</evidence>
<dbReference type="Proteomes" id="UP000285343">
    <property type="component" value="Unassembled WGS sequence"/>
</dbReference>
<dbReference type="Proteomes" id="UP000284640">
    <property type="component" value="Unassembled WGS sequence"/>
</dbReference>
<reference evidence="23 24" key="2">
    <citation type="journal article" date="2019" name="Nat. Med.">
        <title>A library of human gut bacterial isolates paired with longitudinal multiomics data enables mechanistic microbiome research.</title>
        <authorList>
            <person name="Poyet M."/>
            <person name="Groussin M."/>
            <person name="Gibbons S.M."/>
            <person name="Avila-Pacheco J."/>
            <person name="Jiang X."/>
            <person name="Kearney S.M."/>
            <person name="Perrotta A.R."/>
            <person name="Berdy B."/>
            <person name="Zhao S."/>
            <person name="Lieberman T.D."/>
            <person name="Swanson P.K."/>
            <person name="Smith M."/>
            <person name="Roesemann S."/>
            <person name="Alexander J.E."/>
            <person name="Rich S.A."/>
            <person name="Livny J."/>
            <person name="Vlamakis H."/>
            <person name="Clish C."/>
            <person name="Bullock K."/>
            <person name="Deik A."/>
            <person name="Scott J."/>
            <person name="Pierce K.A."/>
            <person name="Xavier R.J."/>
            <person name="Alm E.J."/>
        </authorList>
    </citation>
    <scope>NUCLEOTIDE SEQUENCE [LARGE SCALE GENOMIC DNA]</scope>
    <source>
        <strain evidence="6 29">BIOML-A19</strain>
        <strain evidence="5 27">BIOML-A21</strain>
        <strain evidence="8 30">BIOML-A3</strain>
        <strain evidence="2 26">BIOML-A36</strain>
        <strain evidence="4 25">BIOML-A37</strain>
        <strain evidence="3 24">BIOML-A38</strain>
        <strain evidence="1 23">BIOML-A42</strain>
        <strain evidence="7 28">BIOML-A5</strain>
    </source>
</reference>
<dbReference type="Proteomes" id="UP000487221">
    <property type="component" value="Unassembled WGS sequence"/>
</dbReference>
<reference evidence="16 17" key="1">
    <citation type="submission" date="2018-08" db="EMBL/GenBank/DDBJ databases">
        <title>A genome reference for cultivated species of the human gut microbiota.</title>
        <authorList>
            <person name="Zou Y."/>
            <person name="Xue W."/>
            <person name="Luo G."/>
        </authorList>
    </citation>
    <scope>NUCLEOTIDE SEQUENCE [LARGE SCALE GENOMIC DNA]</scope>
    <source>
        <strain evidence="11 21">AF14-42</strain>
        <strain evidence="15 20">AM27-46</strain>
        <strain evidence="14 18">AM29-12AC</strain>
        <strain evidence="13 19">AM34-25</strain>
        <strain evidence="12 22">AM39-1</strain>
        <strain evidence="10 16">TM04-30</strain>
        <strain evidence="9 17">TM10-17</strain>
    </source>
</reference>
<sequence length="61" mass="7062">MDICKKITHRNYRKSEVKVIYSTANIAFYVITNKLFENISFIQPKHIIYSPQTDGLSTPNA</sequence>
<evidence type="ECO:0000313" key="21">
    <source>
        <dbReference type="Proteomes" id="UP000285343"/>
    </source>
</evidence>
<evidence type="ECO:0000313" key="15">
    <source>
        <dbReference type="EMBL" id="RHE56420.1"/>
    </source>
</evidence>
<protein>
    <submittedName>
        <fullName evidence="13">Uncharacterized protein</fullName>
    </submittedName>
</protein>
<dbReference type="EMBL" id="QSPV01000005">
    <property type="protein sequence ID" value="RGJ94270.1"/>
    <property type="molecule type" value="Genomic_DNA"/>
</dbReference>
<dbReference type="EMBL" id="QSKL01000025">
    <property type="protein sequence ID" value="RHE56420.1"/>
    <property type="molecule type" value="Genomic_DNA"/>
</dbReference>
<dbReference type="Proteomes" id="UP000432488">
    <property type="component" value="Unassembled WGS sequence"/>
</dbReference>
<evidence type="ECO:0000313" key="24">
    <source>
        <dbReference type="Proteomes" id="UP000434462"/>
    </source>
</evidence>
<evidence type="ECO:0000313" key="22">
    <source>
        <dbReference type="Proteomes" id="UP000286114"/>
    </source>
</evidence>
<dbReference type="EMBL" id="WCUQ01000004">
    <property type="protein sequence ID" value="KAB4125908.1"/>
    <property type="molecule type" value="Genomic_DNA"/>
</dbReference>
<dbReference type="Proteomes" id="UP000434462">
    <property type="component" value="Unassembled WGS sequence"/>
</dbReference>
<evidence type="ECO:0000313" key="5">
    <source>
        <dbReference type="EMBL" id="KAB4184566.1"/>
    </source>
</evidence>
<gene>
    <name evidence="15" type="ORF">DW729_17740</name>
    <name evidence="14" type="ORF">DW758_00665</name>
    <name evidence="13" type="ORF">DW831_05375</name>
    <name evidence="12" type="ORF">DW873_07190</name>
    <name evidence="11" type="ORF">DWW14_20225</name>
    <name evidence="10" type="ORF">DXD40_07830</name>
    <name evidence="9" type="ORF">DXD90_01955</name>
    <name evidence="7" type="ORF">GAP47_08200</name>
    <name evidence="8" type="ORF">GAP48_05320</name>
    <name evidence="5" type="ORF">GAQ34_12855</name>
    <name evidence="6" type="ORF">GAQ44_04190</name>
    <name evidence="1" type="ORF">GAQ56_06510</name>
    <name evidence="2" type="ORF">GAQ70_04605</name>
    <name evidence="3" type="ORF">GAQ72_09690</name>
    <name evidence="4" type="ORF">GAQ75_07640</name>
</gene>
<evidence type="ECO:0000313" key="17">
    <source>
        <dbReference type="Proteomes" id="UP000263754"/>
    </source>
</evidence>
<dbReference type="EMBL" id="WCTY01000005">
    <property type="protein sequence ID" value="KAB4186785.1"/>
    <property type="molecule type" value="Genomic_DNA"/>
</dbReference>
<dbReference type="Proteomes" id="UP000487989">
    <property type="component" value="Unassembled WGS sequence"/>
</dbReference>
<evidence type="ECO:0000313" key="23">
    <source>
        <dbReference type="Proteomes" id="UP000432488"/>
    </source>
</evidence>
<organism evidence="13 19">
    <name type="scientific">Bacteroides uniformis</name>
    <dbReference type="NCBI Taxonomy" id="820"/>
    <lineage>
        <taxon>Bacteria</taxon>
        <taxon>Pseudomonadati</taxon>
        <taxon>Bacteroidota</taxon>
        <taxon>Bacteroidia</taxon>
        <taxon>Bacteroidales</taxon>
        <taxon>Bacteroidaceae</taxon>
        <taxon>Bacteroides</taxon>
    </lineage>
</organism>
<evidence type="ECO:0000313" key="14">
    <source>
        <dbReference type="EMBL" id="RHE25617.1"/>
    </source>
</evidence>
<evidence type="ECO:0000313" key="19">
    <source>
        <dbReference type="Proteomes" id="UP000284514"/>
    </source>
</evidence>
<dbReference type="EMBL" id="WCTL01000005">
    <property type="protein sequence ID" value="KAB4237936.1"/>
    <property type="molecule type" value="Genomic_DNA"/>
</dbReference>
<evidence type="ECO:0000313" key="10">
    <source>
        <dbReference type="EMBL" id="RGJ94270.1"/>
    </source>
</evidence>
<evidence type="ECO:0000313" key="1">
    <source>
        <dbReference type="EMBL" id="KAB4093733.1"/>
    </source>
</evidence>
<evidence type="ECO:0000313" key="2">
    <source>
        <dbReference type="EMBL" id="KAB4110705.1"/>
    </source>
</evidence>
<dbReference type="Proteomes" id="UP000283601">
    <property type="component" value="Unassembled WGS sequence"/>
</dbReference>
<evidence type="ECO:0000313" key="11">
    <source>
        <dbReference type="EMBL" id="RGV37458.1"/>
    </source>
</evidence>
<dbReference type="EMBL" id="WCUA01000013">
    <property type="protein sequence ID" value="KAB4184566.1"/>
    <property type="molecule type" value="Genomic_DNA"/>
</dbReference>
<dbReference type="EMBL" id="QSHA01000004">
    <property type="protein sequence ID" value="RHB74762.1"/>
    <property type="molecule type" value="Genomic_DNA"/>
</dbReference>